<dbReference type="SUPFAM" id="SSF52540">
    <property type="entry name" value="P-loop containing nucleoside triphosphate hydrolases"/>
    <property type="match status" value="1"/>
</dbReference>
<accession>A0A8H7TGN8</accession>
<dbReference type="InterPro" id="IPR027417">
    <property type="entry name" value="P-loop_NTPase"/>
</dbReference>
<organism evidence="5 6">
    <name type="scientific">Cadophora malorum</name>
    <dbReference type="NCBI Taxonomy" id="108018"/>
    <lineage>
        <taxon>Eukaryota</taxon>
        <taxon>Fungi</taxon>
        <taxon>Dikarya</taxon>
        <taxon>Ascomycota</taxon>
        <taxon>Pezizomycotina</taxon>
        <taxon>Leotiomycetes</taxon>
        <taxon>Helotiales</taxon>
        <taxon>Ploettnerulaceae</taxon>
        <taxon>Cadophora</taxon>
    </lineage>
</organism>
<feature type="domain" description="Nephrocystin 3-like N-terminal" evidence="4">
    <location>
        <begin position="260"/>
        <end position="425"/>
    </location>
</feature>
<dbReference type="InterPro" id="IPR054471">
    <property type="entry name" value="GPIID_WHD"/>
</dbReference>
<name>A0A8H7TGN8_9HELO</name>
<dbReference type="Pfam" id="PF24883">
    <property type="entry name" value="NPHP3_N"/>
    <property type="match status" value="1"/>
</dbReference>
<dbReference type="Proteomes" id="UP000664132">
    <property type="component" value="Unassembled WGS sequence"/>
</dbReference>
<keyword evidence="1" id="KW-0677">Repeat</keyword>
<dbReference type="Pfam" id="PF24809">
    <property type="entry name" value="DUF7708"/>
    <property type="match status" value="1"/>
</dbReference>
<comment type="caution">
    <text evidence="5">The sequence shown here is derived from an EMBL/GenBank/DDBJ whole genome shotgun (WGS) entry which is preliminary data.</text>
</comment>
<keyword evidence="6" id="KW-1185">Reference proteome</keyword>
<evidence type="ECO:0000256" key="1">
    <source>
        <dbReference type="ARBA" id="ARBA00022737"/>
    </source>
</evidence>
<dbReference type="Gene3D" id="3.40.50.300">
    <property type="entry name" value="P-loop containing nucleotide triphosphate hydrolases"/>
    <property type="match status" value="1"/>
</dbReference>
<evidence type="ECO:0000259" key="2">
    <source>
        <dbReference type="Pfam" id="PF22939"/>
    </source>
</evidence>
<protein>
    <recommendedName>
        <fullName evidence="7">NACHT domain-containing protein</fullName>
    </recommendedName>
</protein>
<evidence type="ECO:0000313" key="5">
    <source>
        <dbReference type="EMBL" id="KAG4419364.1"/>
    </source>
</evidence>
<dbReference type="InterPro" id="IPR056884">
    <property type="entry name" value="NPHP3-like_N"/>
</dbReference>
<feature type="domain" description="GPI inositol-deacylase winged helix" evidence="2">
    <location>
        <begin position="540"/>
        <end position="622"/>
    </location>
</feature>
<dbReference type="PANTHER" id="PTHR10039:SF14">
    <property type="entry name" value="NACHT DOMAIN-CONTAINING PROTEIN"/>
    <property type="match status" value="1"/>
</dbReference>
<dbReference type="EMBL" id="JAFJYH010000107">
    <property type="protein sequence ID" value="KAG4419364.1"/>
    <property type="molecule type" value="Genomic_DNA"/>
</dbReference>
<dbReference type="PANTHER" id="PTHR10039">
    <property type="entry name" value="AMELOGENIN"/>
    <property type="match status" value="1"/>
</dbReference>
<feature type="domain" description="DUF7708" evidence="3">
    <location>
        <begin position="59"/>
        <end position="199"/>
    </location>
</feature>
<proteinExistence type="predicted"/>
<evidence type="ECO:0008006" key="7">
    <source>
        <dbReference type="Google" id="ProtNLM"/>
    </source>
</evidence>
<dbReference type="AlphaFoldDB" id="A0A8H7TGN8"/>
<evidence type="ECO:0000313" key="6">
    <source>
        <dbReference type="Proteomes" id="UP000664132"/>
    </source>
</evidence>
<evidence type="ECO:0000259" key="3">
    <source>
        <dbReference type="Pfam" id="PF24809"/>
    </source>
</evidence>
<gene>
    <name evidence="5" type="ORF">IFR04_007512</name>
</gene>
<evidence type="ECO:0000259" key="4">
    <source>
        <dbReference type="Pfam" id="PF24883"/>
    </source>
</evidence>
<dbReference type="OrthoDB" id="21416at2759"/>
<dbReference type="InterPro" id="IPR056125">
    <property type="entry name" value="DUF7708"/>
</dbReference>
<sequence length="787" mass="90332">MTTASNSAFEAVLDDFKATLNARQIKNFQFTTLDDVRRTALQIQSEQDQTKSLMNMTRLQSFLEAMEQFGKVIGVFVNASSFVAFVWGPMKFLLLTARTWADSFEILLDAYGQLGEHIPLLQQYHSLFGSSPEMTTVLVMMYKDILSFHKEATKFFSGKVWRQLFRSMWKNFETTFKQILDNLKTHRGLIKEQATLISFQRQEIFIEQYKRDVEDRSRSLEKQQEEEQWKKYVEILEWFSASKSTEADHAIFQEARSPETGEWILEDEKVQNWLELDVPQSSIIWINGIPGAGKTILASVIIDGSIARNTDGTTYFYCKENDDERNTCISIYRGILKQLLSKHRDLVPYYWDKMVSTGETVLSTTHLAEGLLRTMLEKVESCTVIIDGLDECNSDQRKLLLAFFSDIVGLCDEKEPGKLRVMFLSQDYVDIQKALQTSTCLRLTEEDNKADIKTYVRACTLLIHEKFELDSSTAKDIEESTCGHARGMFLFAKLVLRHLDSLNTKEDVLGEITIYGFPDGLEKAYERIINRLHQTLSARQWKTTCKLMGWMVCAKRPLRWREIQAAVSMDAENQTFDFDKRKLRNSIQDYCGSLIQVLPGDRVELVHATARMHICASNYISKSAVECHLASLCLRYLTFDLFAPSVEEESLKRSVRSGDFSLQDYAVAKWMDHIQTIVTNKSMIPLQEGKDTSAVHRELEIAIEEFASRYESAILESEMTKRAEEDCEAFQDFSYYENLLNIWNLACQHASRGSLAKNDISIKELGVALTIFNWTSSMEIGASNAPK</sequence>
<reference evidence="5" key="1">
    <citation type="submission" date="2021-02" db="EMBL/GenBank/DDBJ databases">
        <title>Genome sequence Cadophora malorum strain M34.</title>
        <authorList>
            <person name="Stefanovic E."/>
            <person name="Vu D."/>
            <person name="Scully C."/>
            <person name="Dijksterhuis J."/>
            <person name="Roader J."/>
            <person name="Houbraken J."/>
        </authorList>
    </citation>
    <scope>NUCLEOTIDE SEQUENCE</scope>
    <source>
        <strain evidence="5">M34</strain>
    </source>
</reference>
<dbReference type="Pfam" id="PF22939">
    <property type="entry name" value="WHD_GPIID"/>
    <property type="match status" value="1"/>
</dbReference>